<dbReference type="UniPathway" id="UPA00344"/>
<dbReference type="Gene3D" id="2.170.190.11">
    <property type="entry name" value="Molybdopterin biosynthesis moea protein, domain 3"/>
    <property type="match status" value="1"/>
</dbReference>
<dbReference type="GO" id="GO:0061599">
    <property type="term" value="F:molybdopterin molybdotransferase activity"/>
    <property type="evidence" value="ECO:0007669"/>
    <property type="project" value="UniProtKB-UniRule"/>
</dbReference>
<sequence length="396" mass="43169">MIGVEEALNILEDNVTSLPGVQVDVDRAVGCVLAEDTYATCDIPPFNQSSMDGYAFAFNSRTKGEAMEVKGEVPAGDSGSIRAETGKAVRIFTGARVPEGTDTVVMQEKTRQQGDLLYIADEGLQPGGNVRQQGEEIRQGELALPAGTLLTPAGIGFLSGVGIREVNVHPRPSIAIIVTGNELQKPGESLKPGQIYESNSSMLRAALSETGMHDVMVYTVEDNLEKLSATIHECLKVHHVILLTGGVSVGDYDFVVQAATRCGVTRKFHKLRQRPGKPLYFGTKEQQVIFGLPGNPSSVLTCYYEYVWMVLQRLSGTERKLTRVRATLGTTVNKKNTLTQFLKGSYAGGQVIPLQGQESFRLRSFATANCLIRLGEEARMYEEGETVDVHLLPVYR</sequence>
<dbReference type="GO" id="GO:0006777">
    <property type="term" value="P:Mo-molybdopterin cofactor biosynthetic process"/>
    <property type="evidence" value="ECO:0007669"/>
    <property type="project" value="UniProtKB-UniRule"/>
</dbReference>
<dbReference type="PANTHER" id="PTHR10192:SF5">
    <property type="entry name" value="GEPHYRIN"/>
    <property type="match status" value="1"/>
</dbReference>
<keyword evidence="6" id="KW-0460">Magnesium</keyword>
<comment type="function">
    <text evidence="1 6">Catalyzes the insertion of molybdate into adenylated molybdopterin with the concomitant release of AMP.</text>
</comment>
<dbReference type="SUPFAM" id="SSF53218">
    <property type="entry name" value="Molybdenum cofactor biosynthesis proteins"/>
    <property type="match status" value="1"/>
</dbReference>
<dbReference type="PANTHER" id="PTHR10192">
    <property type="entry name" value="MOLYBDOPTERIN BIOSYNTHESIS PROTEIN"/>
    <property type="match status" value="1"/>
</dbReference>
<dbReference type="EC" id="2.10.1.1" evidence="6"/>
<evidence type="ECO:0000256" key="5">
    <source>
        <dbReference type="ARBA" id="ARBA00047317"/>
    </source>
</evidence>
<dbReference type="GO" id="GO:0046872">
    <property type="term" value="F:metal ion binding"/>
    <property type="evidence" value="ECO:0007669"/>
    <property type="project" value="UniProtKB-UniRule"/>
</dbReference>
<dbReference type="RefSeq" id="WP_072317826.1">
    <property type="nucleotide sequence ID" value="NZ_FPJE01000013.1"/>
</dbReference>
<accession>A0A1K1QJD2</accession>
<dbReference type="Pfam" id="PF00994">
    <property type="entry name" value="MoCF_biosynth"/>
    <property type="match status" value="1"/>
</dbReference>
<dbReference type="STRING" id="1150368.SAMN02927921_02621"/>
<name>A0A1K1QJD2_9FLAO</name>
<comment type="cofactor">
    <cofactor evidence="6">
        <name>Mg(2+)</name>
        <dbReference type="ChEBI" id="CHEBI:18420"/>
    </cofactor>
</comment>
<dbReference type="SUPFAM" id="SSF63882">
    <property type="entry name" value="MoeA N-terminal region -like"/>
    <property type="match status" value="1"/>
</dbReference>
<dbReference type="Proteomes" id="UP000182248">
    <property type="component" value="Unassembled WGS sequence"/>
</dbReference>
<reference evidence="8 9" key="1">
    <citation type="submission" date="2016-11" db="EMBL/GenBank/DDBJ databases">
        <authorList>
            <person name="Jaros S."/>
            <person name="Januszkiewicz K."/>
            <person name="Wedrychowicz H."/>
        </authorList>
    </citation>
    <scope>NUCLEOTIDE SEQUENCE [LARGE SCALE GENOMIC DNA]</scope>
    <source>
        <strain evidence="8 9">CGMCC 1.12145</strain>
    </source>
</reference>
<evidence type="ECO:0000256" key="2">
    <source>
        <dbReference type="ARBA" id="ARBA00005046"/>
    </source>
</evidence>
<dbReference type="SUPFAM" id="SSF63867">
    <property type="entry name" value="MoeA C-terminal domain-like"/>
    <property type="match status" value="1"/>
</dbReference>
<dbReference type="NCBIfam" id="TIGR00177">
    <property type="entry name" value="molyb_syn"/>
    <property type="match status" value="1"/>
</dbReference>
<dbReference type="Gene3D" id="3.90.105.10">
    <property type="entry name" value="Molybdopterin biosynthesis moea protein, domain 2"/>
    <property type="match status" value="1"/>
</dbReference>
<evidence type="ECO:0000256" key="1">
    <source>
        <dbReference type="ARBA" id="ARBA00002901"/>
    </source>
</evidence>
<evidence type="ECO:0000313" key="9">
    <source>
        <dbReference type="Proteomes" id="UP000182248"/>
    </source>
</evidence>
<dbReference type="InterPro" id="IPR036425">
    <property type="entry name" value="MoaB/Mog-like_dom_sf"/>
</dbReference>
<comment type="catalytic activity">
    <reaction evidence="5">
        <text>adenylyl-molybdopterin + molybdate = Mo-molybdopterin + AMP + H(+)</text>
        <dbReference type="Rhea" id="RHEA:35047"/>
        <dbReference type="ChEBI" id="CHEBI:15378"/>
        <dbReference type="ChEBI" id="CHEBI:36264"/>
        <dbReference type="ChEBI" id="CHEBI:62727"/>
        <dbReference type="ChEBI" id="CHEBI:71302"/>
        <dbReference type="ChEBI" id="CHEBI:456215"/>
        <dbReference type="EC" id="2.10.1.1"/>
    </reaction>
</comment>
<feature type="domain" description="MoaB/Mog" evidence="7">
    <location>
        <begin position="175"/>
        <end position="313"/>
    </location>
</feature>
<gene>
    <name evidence="8" type="ORF">SAMN02927921_02621</name>
</gene>
<comment type="pathway">
    <text evidence="2 6">Cofactor biosynthesis; molybdopterin biosynthesis.</text>
</comment>
<proteinExistence type="inferred from homology"/>
<comment type="similarity">
    <text evidence="3 6">Belongs to the MoeA family.</text>
</comment>
<dbReference type="SMART" id="SM00852">
    <property type="entry name" value="MoCF_biosynth"/>
    <property type="match status" value="1"/>
</dbReference>
<evidence type="ECO:0000256" key="3">
    <source>
        <dbReference type="ARBA" id="ARBA00010763"/>
    </source>
</evidence>
<protein>
    <recommendedName>
        <fullName evidence="6">Molybdopterin molybdenumtransferase</fullName>
        <ecNumber evidence="6">2.10.1.1</ecNumber>
    </recommendedName>
</protein>
<evidence type="ECO:0000259" key="7">
    <source>
        <dbReference type="SMART" id="SM00852"/>
    </source>
</evidence>
<dbReference type="CDD" id="cd00887">
    <property type="entry name" value="MoeA"/>
    <property type="match status" value="1"/>
</dbReference>
<dbReference type="EMBL" id="FPJE01000013">
    <property type="protein sequence ID" value="SFW59796.1"/>
    <property type="molecule type" value="Genomic_DNA"/>
</dbReference>
<dbReference type="Gene3D" id="3.40.980.10">
    <property type="entry name" value="MoaB/Mog-like domain"/>
    <property type="match status" value="1"/>
</dbReference>
<dbReference type="InterPro" id="IPR036135">
    <property type="entry name" value="MoeA_linker/N_sf"/>
</dbReference>
<dbReference type="OrthoDB" id="9804758at2"/>
<dbReference type="AlphaFoldDB" id="A0A1K1QJD2"/>
<dbReference type="GO" id="GO:0005829">
    <property type="term" value="C:cytosol"/>
    <property type="evidence" value="ECO:0007669"/>
    <property type="project" value="TreeGrafter"/>
</dbReference>
<keyword evidence="9" id="KW-1185">Reference proteome</keyword>
<dbReference type="Pfam" id="PF03453">
    <property type="entry name" value="MoeA_N"/>
    <property type="match status" value="1"/>
</dbReference>
<keyword evidence="6 8" id="KW-0808">Transferase</keyword>
<evidence type="ECO:0000256" key="6">
    <source>
        <dbReference type="RuleBase" id="RU365090"/>
    </source>
</evidence>
<organism evidence="8 9">
    <name type="scientific">Sinomicrobium oceani</name>
    <dbReference type="NCBI Taxonomy" id="1150368"/>
    <lineage>
        <taxon>Bacteria</taxon>
        <taxon>Pseudomonadati</taxon>
        <taxon>Bacteroidota</taxon>
        <taxon>Flavobacteriia</taxon>
        <taxon>Flavobacteriales</taxon>
        <taxon>Flavobacteriaceae</taxon>
        <taxon>Sinomicrobium</taxon>
    </lineage>
</organism>
<dbReference type="NCBIfam" id="NF045515">
    <property type="entry name" value="Glp_gephyrin"/>
    <property type="match status" value="1"/>
</dbReference>
<keyword evidence="6" id="KW-0500">Molybdenum</keyword>
<evidence type="ECO:0000256" key="4">
    <source>
        <dbReference type="ARBA" id="ARBA00023150"/>
    </source>
</evidence>
<dbReference type="InterPro" id="IPR005110">
    <property type="entry name" value="MoeA_linker/N"/>
</dbReference>
<keyword evidence="6" id="KW-0479">Metal-binding</keyword>
<dbReference type="InterPro" id="IPR005111">
    <property type="entry name" value="MoeA_C_domain_IV"/>
</dbReference>
<dbReference type="Pfam" id="PF03454">
    <property type="entry name" value="MoeA_C"/>
    <property type="match status" value="1"/>
</dbReference>
<dbReference type="InterPro" id="IPR001453">
    <property type="entry name" value="MoaB/Mog_dom"/>
</dbReference>
<evidence type="ECO:0000313" key="8">
    <source>
        <dbReference type="EMBL" id="SFW59796.1"/>
    </source>
</evidence>
<dbReference type="InterPro" id="IPR038987">
    <property type="entry name" value="MoeA-like"/>
</dbReference>
<keyword evidence="4 6" id="KW-0501">Molybdenum cofactor biosynthesis</keyword>
<dbReference type="Gene3D" id="2.40.340.10">
    <property type="entry name" value="MoeA, C-terminal, domain IV"/>
    <property type="match status" value="1"/>
</dbReference>
<dbReference type="InterPro" id="IPR036688">
    <property type="entry name" value="MoeA_C_domain_IV_sf"/>
</dbReference>